<evidence type="ECO:0000313" key="2">
    <source>
        <dbReference type="Proteomes" id="UP000176204"/>
    </source>
</evidence>
<proteinExistence type="predicted"/>
<dbReference type="Proteomes" id="UP000176204">
    <property type="component" value="Chromosome I"/>
</dbReference>
<gene>
    <name evidence="1" type="ORF">PYTT_2505</name>
</gene>
<sequence>MNINKTKANDPKVQVDKFAFSVTSYAMQADNVGNPWPETRALGSIEASTLSYELHITLSDALGQQLGNTIVLTSYTTTPYTPKERVFTDFGAQERISFDVAAALKDMEYTNAKFDLMMKADGNASTADANESLFISDIVLEGTAPEPASLLLALMGTVPMVLRRRR</sequence>
<accession>A0A1C7PA55</accession>
<reference evidence="2" key="1">
    <citation type="submission" date="2016-09" db="EMBL/GenBank/DDBJ databases">
        <authorList>
            <person name="Koehorst J."/>
        </authorList>
    </citation>
    <scope>NUCLEOTIDE SEQUENCE [LARGE SCALE GENOMIC DNA]</scope>
</reference>
<dbReference type="EMBL" id="LT629973">
    <property type="protein sequence ID" value="SEI00686.1"/>
    <property type="molecule type" value="Genomic_DNA"/>
</dbReference>
<protein>
    <submittedName>
        <fullName evidence="1">Uncharacterized protein</fullName>
    </submittedName>
</protein>
<keyword evidence="2" id="KW-1185">Reference proteome</keyword>
<name>A0A1C7PA55_9BACT</name>
<organism evidence="1 2">
    <name type="scientific">Akkermansia glycaniphila</name>
    <dbReference type="NCBI Taxonomy" id="1679444"/>
    <lineage>
        <taxon>Bacteria</taxon>
        <taxon>Pseudomonadati</taxon>
        <taxon>Verrucomicrobiota</taxon>
        <taxon>Verrucomicrobiia</taxon>
        <taxon>Verrucomicrobiales</taxon>
        <taxon>Akkermansiaceae</taxon>
        <taxon>Akkermansia</taxon>
    </lineage>
</organism>
<evidence type="ECO:0000313" key="1">
    <source>
        <dbReference type="EMBL" id="SEI00686.1"/>
    </source>
</evidence>
<dbReference type="RefSeq" id="WP_067777520.1">
    <property type="nucleotide sequence ID" value="NZ_LIGX01000037.1"/>
</dbReference>
<dbReference type="AlphaFoldDB" id="A0A1C7PA55"/>
<dbReference type="KEGG" id="agl:PYTT_2505"/>